<dbReference type="Gene3D" id="3.10.129.10">
    <property type="entry name" value="Hotdog Thioesterase"/>
    <property type="match status" value="1"/>
</dbReference>
<name>A0A3G8JKA0_9ACTN</name>
<dbReference type="SUPFAM" id="SSF54637">
    <property type="entry name" value="Thioesterase/thiol ester dehydrase-isomerase"/>
    <property type="match status" value="1"/>
</dbReference>
<proteinExistence type="predicted"/>
<dbReference type="Proteomes" id="UP000271469">
    <property type="component" value="Chromosome"/>
</dbReference>
<accession>A0A3G8JKA0</accession>
<organism evidence="2 3">
    <name type="scientific">Gordonia insulae</name>
    <dbReference type="NCBI Taxonomy" id="2420509"/>
    <lineage>
        <taxon>Bacteria</taxon>
        <taxon>Bacillati</taxon>
        <taxon>Actinomycetota</taxon>
        <taxon>Actinomycetes</taxon>
        <taxon>Mycobacteriales</taxon>
        <taxon>Gordoniaceae</taxon>
        <taxon>Gordonia</taxon>
    </lineage>
</organism>
<dbReference type="RefSeq" id="WP_119032201.1">
    <property type="nucleotide sequence ID" value="NZ_CP033972.1"/>
</dbReference>
<dbReference type="InterPro" id="IPR006683">
    <property type="entry name" value="Thioestr_dom"/>
</dbReference>
<feature type="domain" description="Thioesterase" evidence="1">
    <location>
        <begin position="47"/>
        <end position="97"/>
    </location>
</feature>
<dbReference type="KEGG" id="gom:D7316_02107"/>
<protein>
    <recommendedName>
        <fullName evidence="1">Thioesterase domain-containing protein</fullName>
    </recommendedName>
</protein>
<dbReference type="AlphaFoldDB" id="A0A3G8JKA0"/>
<dbReference type="Pfam" id="PF03061">
    <property type="entry name" value="4HBT"/>
    <property type="match status" value="1"/>
</dbReference>
<keyword evidence="3" id="KW-1185">Reference proteome</keyword>
<evidence type="ECO:0000313" key="3">
    <source>
        <dbReference type="Proteomes" id="UP000271469"/>
    </source>
</evidence>
<dbReference type="EMBL" id="CP033972">
    <property type="protein sequence ID" value="AZG45511.1"/>
    <property type="molecule type" value="Genomic_DNA"/>
</dbReference>
<sequence length="133" mass="14480">MKSYAAPISHRPERDGTVPASAHVPFYLAMEYSSDAWNSLLVDTCGALLPARDLGVVDVTAQFNRELFVGDVCAETGLIRLGVSSLGFRVVLYQEDVVCAVITIVLARLAPDRKRSTPLTAEQRTALETILET</sequence>
<evidence type="ECO:0000259" key="1">
    <source>
        <dbReference type="Pfam" id="PF03061"/>
    </source>
</evidence>
<gene>
    <name evidence="2" type="ORF">D7316_02107</name>
</gene>
<reference evidence="2 3" key="1">
    <citation type="submission" date="2018-11" db="EMBL/GenBank/DDBJ databases">
        <title>Gordonia insulae sp. nov., isolated from an island soil.</title>
        <authorList>
            <person name="Kim Y.S."/>
            <person name="Kim S.B."/>
        </authorList>
    </citation>
    <scope>NUCLEOTIDE SEQUENCE [LARGE SCALE GENOMIC DNA]</scope>
    <source>
        <strain evidence="2 3">MMS17-SY073</strain>
    </source>
</reference>
<dbReference type="InterPro" id="IPR029069">
    <property type="entry name" value="HotDog_dom_sf"/>
</dbReference>
<evidence type="ECO:0000313" key="2">
    <source>
        <dbReference type="EMBL" id="AZG45511.1"/>
    </source>
</evidence>